<evidence type="ECO:0000313" key="1">
    <source>
        <dbReference type="EMBL" id="PHV69365.1"/>
    </source>
</evidence>
<dbReference type="EMBL" id="PEDL01000031">
    <property type="protein sequence ID" value="PHV69365.1"/>
    <property type="molecule type" value="Genomic_DNA"/>
</dbReference>
<gene>
    <name evidence="1" type="ORF">CS063_16150</name>
</gene>
<protein>
    <submittedName>
        <fullName evidence="1">Uncharacterized protein</fullName>
    </submittedName>
</protein>
<accession>A0AC61D992</accession>
<keyword evidence="2" id="KW-1185">Reference proteome</keyword>
<organism evidence="1 2">
    <name type="scientific">Sporanaerobium hydrogeniformans</name>
    <dbReference type="NCBI Taxonomy" id="3072179"/>
    <lineage>
        <taxon>Bacteria</taxon>
        <taxon>Bacillati</taxon>
        <taxon>Bacillota</taxon>
        <taxon>Clostridia</taxon>
        <taxon>Lachnospirales</taxon>
        <taxon>Lachnospiraceae</taxon>
        <taxon>Sporanaerobium</taxon>
    </lineage>
</organism>
<comment type="caution">
    <text evidence="1">The sequence shown here is derived from an EMBL/GenBank/DDBJ whole genome shotgun (WGS) entry which is preliminary data.</text>
</comment>
<sequence>MKKLVLLLSLCFLVGCASDTTTPKSPEENTTTLTSQDQSKSTVTLNDVFVGDINFVAQLDAIFNEIDDYIGKTIHMEGLVTTVAENDLGYKYAITRYYDLPDGDHFHTISVGLNCTYDGSWPKEGSWAQIEGIIETIDIDGEAYPIVRVTKLTPKATPGLEKVSS</sequence>
<dbReference type="Proteomes" id="UP000224460">
    <property type="component" value="Unassembled WGS sequence"/>
</dbReference>
<name>A0AC61D992_9FIRM</name>
<proteinExistence type="predicted"/>
<evidence type="ECO:0000313" key="2">
    <source>
        <dbReference type="Proteomes" id="UP000224460"/>
    </source>
</evidence>
<reference evidence="1" key="1">
    <citation type="submission" date="2017-10" db="EMBL/GenBank/DDBJ databases">
        <title>Genome sequence of cellulolytic Lachnospiraceae bacterium XHS1971 isolated from hotspring sediment.</title>
        <authorList>
            <person name="Vasudevan G."/>
            <person name="Joshi A.J."/>
            <person name="Hivarkar S."/>
            <person name="Lanjekar V.B."/>
            <person name="Dhakephalkar P.K."/>
            <person name="Dagar S."/>
        </authorList>
    </citation>
    <scope>NUCLEOTIDE SEQUENCE</scope>
    <source>
        <strain evidence="1">XHS1971</strain>
    </source>
</reference>